<dbReference type="HOGENOM" id="CLU_062597_0_0_10"/>
<proteinExistence type="predicted"/>
<dbReference type="GO" id="GO:0005975">
    <property type="term" value="P:carbohydrate metabolic process"/>
    <property type="evidence" value="ECO:0007669"/>
    <property type="project" value="InterPro"/>
</dbReference>
<gene>
    <name evidence="1" type="ORF">BF9343_0706</name>
</gene>
<dbReference type="AlphaFoldDB" id="Q5LH97"/>
<accession>A0A380YXK5</accession>
<dbReference type="KEGG" id="bfs:BF9343_0706"/>
<name>Q5LH97_BACFN</name>
<dbReference type="EMBL" id="CR626927">
    <property type="protein sequence ID" value="CAH06487.1"/>
    <property type="molecule type" value="Genomic_DNA"/>
</dbReference>
<protein>
    <submittedName>
        <fullName evidence="1">Uncharacterized protein</fullName>
    </submittedName>
</protein>
<sequence length="339" mass="40018">MMDTLITLDYELFLNDKVGTIDKCLIEPMEQLNKVCLIHDIKVTIFVDAAYIYRLKQLSEKSKDARNEYNKVINHVKSLSQFGHDIELHIHPQWFYSNFDNKIWNLDWEHYKLSDMSFDEVIPRFNECVHLLEEIVDSKVIGFRAGGYSIQNFNLFADLLNSNGIKIDSSVLPRARTARDNKTHNYDYRFVPHKALYRFLTNVVNEDKNGYNWELPISTFRQNLIGYLLDKRKNMRAYQSVNWGDGGDDPLPFYKRITSGVKKLSLFHTISASIDYQSFFHINKVYQHHKHLKSDFFTIIGHPKNFSPDSLSYLNQFLYRLEKDNIRIITLKDLLKNIE</sequence>
<dbReference type="BioCyc" id="BFRA272559:G1GHZ-774-MONOMER"/>
<dbReference type="Proteomes" id="UP000006731">
    <property type="component" value="Chromosome"/>
</dbReference>
<accession>Q5LH97</accession>
<organism evidence="1 2">
    <name type="scientific">Bacteroides fragilis (strain ATCC 25285 / DSM 2151 / CCUG 4856 / JCM 11019 / LMG 10263 / NCTC 9343 / Onslow / VPI 2553 / EN-2)</name>
    <dbReference type="NCBI Taxonomy" id="272559"/>
    <lineage>
        <taxon>Bacteria</taxon>
        <taxon>Pseudomonadati</taxon>
        <taxon>Bacteroidota</taxon>
        <taxon>Bacteroidia</taxon>
        <taxon>Bacteroidales</taxon>
        <taxon>Bacteroidaceae</taxon>
        <taxon>Bacteroides</taxon>
    </lineage>
</organism>
<keyword evidence="2" id="KW-1185">Reference proteome</keyword>
<evidence type="ECO:0000313" key="1">
    <source>
        <dbReference type="EMBL" id="CAH06487.1"/>
    </source>
</evidence>
<dbReference type="eggNOG" id="COG0726">
    <property type="taxonomic scope" value="Bacteria"/>
</dbReference>
<dbReference type="RefSeq" id="WP_010992170.1">
    <property type="nucleotide sequence ID" value="NC_003228.3"/>
</dbReference>
<dbReference type="Gene3D" id="3.20.20.370">
    <property type="entry name" value="Glycoside hydrolase/deacetylase"/>
    <property type="match status" value="1"/>
</dbReference>
<dbReference type="PaxDb" id="272559-BF9343_0706"/>
<evidence type="ECO:0000313" key="2">
    <source>
        <dbReference type="Proteomes" id="UP000006731"/>
    </source>
</evidence>
<dbReference type="SUPFAM" id="SSF88713">
    <property type="entry name" value="Glycoside hydrolase/deacetylase"/>
    <property type="match status" value="1"/>
</dbReference>
<dbReference type="InterPro" id="IPR011330">
    <property type="entry name" value="Glyco_hydro/deAcase_b/a-brl"/>
</dbReference>
<dbReference type="GeneID" id="60368514"/>
<reference evidence="1 2" key="1">
    <citation type="journal article" date="2005" name="Science">
        <title>Extensive DNA inversions in the B. fragilis genome control variable gene expression.</title>
        <authorList>
            <person name="Cerdeno-Tarraga A.M."/>
            <person name="Patrick S."/>
            <person name="Crosmann L."/>
            <person name="Blakely G."/>
            <person name="Abratt V."/>
            <person name="Lennard N."/>
            <person name="Duerden B."/>
            <person name="Poxton I."/>
            <person name="Harris B."/>
            <person name="Quail M.A."/>
            <person name="Barron A."/>
            <person name="Clarck L."/>
            <person name="Corton C."/>
            <person name="Doggett J."/>
            <person name="Holden M.T.G."/>
            <person name="Larke N."/>
            <person name="Line A."/>
            <person name="Lord A."/>
            <person name="Norbertczak H."/>
            <person name="Ormond D."/>
            <person name="Price C."/>
            <person name="Rabbinowitsch E."/>
            <person name="Woodward J."/>
            <person name="Barrel B.G."/>
            <person name="Parkhill J."/>
        </authorList>
    </citation>
    <scope>NUCLEOTIDE SEQUENCE [LARGE SCALE GENOMIC DNA]</scope>
    <source>
        <strain evidence="2">ATCC 25285 / DSM 2151 / CCUG 4856 / JCM 11019 / LMG 10263 / NCTC 9343 / Onslow / VPI 2553 / EN-2</strain>
    </source>
</reference>
<dbReference type="CDD" id="cd10932">
    <property type="entry name" value="CE4_u8"/>
    <property type="match status" value="1"/>
</dbReference>